<comment type="caution">
    <text evidence="2">The sequence shown here is derived from an EMBL/GenBank/DDBJ whole genome shotgun (WGS) entry which is preliminary data.</text>
</comment>
<gene>
    <name evidence="2" type="ORF">K0M31_010329</name>
</gene>
<dbReference type="EMBL" id="JAHYIQ010000026">
    <property type="protein sequence ID" value="KAK1121530.1"/>
    <property type="molecule type" value="Genomic_DNA"/>
</dbReference>
<evidence type="ECO:0000313" key="3">
    <source>
        <dbReference type="Proteomes" id="UP001177670"/>
    </source>
</evidence>
<evidence type="ECO:0000256" key="1">
    <source>
        <dbReference type="SAM" id="MobiDB-lite"/>
    </source>
</evidence>
<sequence length="140" mass="15144">MEETGGREDREGDSPREFTAPVCPRAYPRPFFLIIVYPWHDALSVIAAGKGNKTPPTLLVIDDVAPLRSRNDLLSHSIRIGPAITCPGFSRQPSFRYPRQTPIAAVAAATSSSGRTDNWRQKLVAAGVSGCGVNHPVIHA</sequence>
<reference evidence="2" key="1">
    <citation type="submission" date="2021-10" db="EMBL/GenBank/DDBJ databases">
        <title>Melipona bicolor Genome sequencing and assembly.</title>
        <authorList>
            <person name="Araujo N.S."/>
            <person name="Arias M.C."/>
        </authorList>
    </citation>
    <scope>NUCLEOTIDE SEQUENCE</scope>
    <source>
        <strain evidence="2">USP_2M_L1-L4_2017</strain>
        <tissue evidence="2">Whole body</tissue>
    </source>
</reference>
<dbReference type="Proteomes" id="UP001177670">
    <property type="component" value="Unassembled WGS sequence"/>
</dbReference>
<organism evidence="2 3">
    <name type="scientific">Melipona bicolor</name>
    <dbReference type="NCBI Taxonomy" id="60889"/>
    <lineage>
        <taxon>Eukaryota</taxon>
        <taxon>Metazoa</taxon>
        <taxon>Ecdysozoa</taxon>
        <taxon>Arthropoda</taxon>
        <taxon>Hexapoda</taxon>
        <taxon>Insecta</taxon>
        <taxon>Pterygota</taxon>
        <taxon>Neoptera</taxon>
        <taxon>Endopterygota</taxon>
        <taxon>Hymenoptera</taxon>
        <taxon>Apocrita</taxon>
        <taxon>Aculeata</taxon>
        <taxon>Apoidea</taxon>
        <taxon>Anthophila</taxon>
        <taxon>Apidae</taxon>
        <taxon>Melipona</taxon>
    </lineage>
</organism>
<feature type="region of interest" description="Disordered" evidence="1">
    <location>
        <begin position="1"/>
        <end position="21"/>
    </location>
</feature>
<protein>
    <submittedName>
        <fullName evidence="2">Uncharacterized protein</fullName>
    </submittedName>
</protein>
<keyword evidence="3" id="KW-1185">Reference proteome</keyword>
<dbReference type="AlphaFoldDB" id="A0AA40FMB1"/>
<evidence type="ECO:0000313" key="2">
    <source>
        <dbReference type="EMBL" id="KAK1121530.1"/>
    </source>
</evidence>
<accession>A0AA40FMB1</accession>
<proteinExistence type="predicted"/>
<name>A0AA40FMB1_9HYME</name>
<feature type="compositionally biased region" description="Basic and acidic residues" evidence="1">
    <location>
        <begin position="1"/>
        <end position="16"/>
    </location>
</feature>